<comment type="similarity">
    <text evidence="2">Belongs to the meteorin family.</text>
</comment>
<keyword evidence="3" id="KW-0964">Secreted</keyword>
<gene>
    <name evidence="7" type="ORF">EAG_05532</name>
</gene>
<evidence type="ECO:0000256" key="2">
    <source>
        <dbReference type="ARBA" id="ARBA00005669"/>
    </source>
</evidence>
<dbReference type="OrthoDB" id="6092325at2759"/>
<organism evidence="8">
    <name type="scientific">Camponotus floridanus</name>
    <name type="common">Florida carpenter ant</name>
    <dbReference type="NCBI Taxonomy" id="104421"/>
    <lineage>
        <taxon>Eukaryota</taxon>
        <taxon>Metazoa</taxon>
        <taxon>Ecdysozoa</taxon>
        <taxon>Arthropoda</taxon>
        <taxon>Hexapoda</taxon>
        <taxon>Insecta</taxon>
        <taxon>Pterygota</taxon>
        <taxon>Neoptera</taxon>
        <taxon>Endopterygota</taxon>
        <taxon>Hymenoptera</taxon>
        <taxon>Apocrita</taxon>
        <taxon>Aculeata</taxon>
        <taxon>Formicoidea</taxon>
        <taxon>Formicidae</taxon>
        <taxon>Formicinae</taxon>
        <taxon>Camponotus</taxon>
    </lineage>
</organism>
<dbReference type="EMBL" id="GL438862">
    <property type="protein sequence ID" value="EFN68143.1"/>
    <property type="molecule type" value="Genomic_DNA"/>
</dbReference>
<dbReference type="AlphaFoldDB" id="E2AEI6"/>
<protein>
    <submittedName>
        <fullName evidence="7">Meteorin</fullName>
    </submittedName>
</protein>
<evidence type="ECO:0000256" key="5">
    <source>
        <dbReference type="ARBA" id="ARBA00023157"/>
    </source>
</evidence>
<comment type="subcellular location">
    <subcellularLocation>
        <location evidence="1">Secreted</location>
    </subcellularLocation>
</comment>
<dbReference type="InterPro" id="IPR051998">
    <property type="entry name" value="Meteorin-like"/>
</dbReference>
<keyword evidence="4 6" id="KW-0732">Signal</keyword>
<evidence type="ECO:0000256" key="4">
    <source>
        <dbReference type="ARBA" id="ARBA00022729"/>
    </source>
</evidence>
<dbReference type="Proteomes" id="UP000000311">
    <property type="component" value="Unassembled WGS sequence"/>
</dbReference>
<dbReference type="GO" id="GO:0005179">
    <property type="term" value="F:hormone activity"/>
    <property type="evidence" value="ECO:0007669"/>
    <property type="project" value="TreeGrafter"/>
</dbReference>
<keyword evidence="5" id="KW-1015">Disulfide bond</keyword>
<dbReference type="InParanoid" id="E2AEI6"/>
<proteinExistence type="inferred from homology"/>
<dbReference type="OMA" id="TMGFRYE"/>
<sequence>MLRAIIVVVSLIFVSVSAYEHIVDQCDWSGSGENESGGVRAVYLRCTRGTVLWSYPRGAMRMVLSFPTSSMQRCPLDLTKLGLRTCVKISGPVQVFLETNHMLRPIYSPSDGKHENSHRCFRWQKRVALFMEAEDDYSFKNNKVKLQYEIESASSKGCVLHVSDEEEECRPCSMEELANAYCQSDLVARGTITAVEEQIYLDTAELVLNVNKILRHVQETENNENTNITASKKNIRVRVPLMCKARHGPGEFIIMAKRRLGDLVLICAPTLETWKETIQEIDNAPCVLTS</sequence>
<evidence type="ECO:0000313" key="7">
    <source>
        <dbReference type="EMBL" id="EFN68143.1"/>
    </source>
</evidence>
<dbReference type="PANTHER" id="PTHR28593">
    <property type="entry name" value="METEORIN-LIKE PROTEIN"/>
    <property type="match status" value="1"/>
</dbReference>
<accession>E2AEI6</accession>
<evidence type="ECO:0000256" key="1">
    <source>
        <dbReference type="ARBA" id="ARBA00004613"/>
    </source>
</evidence>
<evidence type="ECO:0000313" key="8">
    <source>
        <dbReference type="Proteomes" id="UP000000311"/>
    </source>
</evidence>
<keyword evidence="8" id="KW-1185">Reference proteome</keyword>
<feature type="chain" id="PRO_5003156862" evidence="6">
    <location>
        <begin position="19"/>
        <end position="290"/>
    </location>
</feature>
<reference evidence="7 8" key="1">
    <citation type="journal article" date="2010" name="Science">
        <title>Genomic comparison of the ants Camponotus floridanus and Harpegnathos saltator.</title>
        <authorList>
            <person name="Bonasio R."/>
            <person name="Zhang G."/>
            <person name="Ye C."/>
            <person name="Mutti N.S."/>
            <person name="Fang X."/>
            <person name="Qin N."/>
            <person name="Donahue G."/>
            <person name="Yang P."/>
            <person name="Li Q."/>
            <person name="Li C."/>
            <person name="Zhang P."/>
            <person name="Huang Z."/>
            <person name="Berger S.L."/>
            <person name="Reinberg D."/>
            <person name="Wang J."/>
            <person name="Liebig J."/>
        </authorList>
    </citation>
    <scope>NUCLEOTIDE SEQUENCE [LARGE SCALE GENOMIC DNA]</scope>
    <source>
        <strain evidence="8">C129</strain>
    </source>
</reference>
<feature type="signal peptide" evidence="6">
    <location>
        <begin position="1"/>
        <end position="18"/>
    </location>
</feature>
<name>E2AEI6_CAMFO</name>
<dbReference type="GO" id="GO:0005615">
    <property type="term" value="C:extracellular space"/>
    <property type="evidence" value="ECO:0007669"/>
    <property type="project" value="TreeGrafter"/>
</dbReference>
<evidence type="ECO:0000256" key="6">
    <source>
        <dbReference type="SAM" id="SignalP"/>
    </source>
</evidence>
<evidence type="ECO:0000256" key="3">
    <source>
        <dbReference type="ARBA" id="ARBA00022525"/>
    </source>
</evidence>
<dbReference type="STRING" id="104421.E2AEI6"/>
<dbReference type="PANTHER" id="PTHR28593:SF3">
    <property type="entry name" value="METEORIN-LIKE PROTEIN"/>
    <property type="match status" value="1"/>
</dbReference>